<evidence type="ECO:0000313" key="12">
    <source>
        <dbReference type="Proteomes" id="UP001370758"/>
    </source>
</evidence>
<keyword evidence="5" id="KW-0378">Hydrolase</keyword>
<keyword evidence="4" id="KW-0833">Ubl conjugation pathway</keyword>
<evidence type="ECO:0000259" key="10">
    <source>
        <dbReference type="Pfam" id="PF20255"/>
    </source>
</evidence>
<dbReference type="InterPro" id="IPR022099">
    <property type="entry name" value="DUF3638"/>
</dbReference>
<comment type="caution">
    <text evidence="11">The sequence shown here is derived from an EMBL/GenBank/DDBJ whole genome shotgun (WGS) entry which is preliminary data.</text>
</comment>
<accession>A0AAV9WMX3</accession>
<dbReference type="GO" id="GO:0006508">
    <property type="term" value="P:proteolysis"/>
    <property type="evidence" value="ECO:0007669"/>
    <property type="project" value="UniProtKB-KW"/>
</dbReference>
<evidence type="ECO:0000256" key="2">
    <source>
        <dbReference type="ARBA" id="ARBA00012759"/>
    </source>
</evidence>
<protein>
    <recommendedName>
        <fullName evidence="2">ubiquitinyl hydrolase 1</fullName>
        <ecNumber evidence="2">3.4.19.12</ecNumber>
    </recommendedName>
</protein>
<organism evidence="11 12">
    <name type="scientific">Arthrobotrys musiformis</name>
    <dbReference type="NCBI Taxonomy" id="47236"/>
    <lineage>
        <taxon>Eukaryota</taxon>
        <taxon>Fungi</taxon>
        <taxon>Dikarya</taxon>
        <taxon>Ascomycota</taxon>
        <taxon>Pezizomycotina</taxon>
        <taxon>Orbiliomycetes</taxon>
        <taxon>Orbiliales</taxon>
        <taxon>Orbiliaceae</taxon>
        <taxon>Arthrobotrys</taxon>
    </lineage>
</organism>
<evidence type="ECO:0000259" key="9">
    <source>
        <dbReference type="Pfam" id="PF12359"/>
    </source>
</evidence>
<evidence type="ECO:0000256" key="1">
    <source>
        <dbReference type="ARBA" id="ARBA00000707"/>
    </source>
</evidence>
<feature type="region of interest" description="Disordered" evidence="7">
    <location>
        <begin position="2834"/>
        <end position="2856"/>
    </location>
</feature>
<proteinExistence type="predicted"/>
<dbReference type="PANTHER" id="PTHR13367:SF33">
    <property type="entry name" value="P-LOOP CONTAINING NUCLEOSIDE TRIPHOSPHATE HYDROLASE PROTEIN"/>
    <property type="match status" value="1"/>
</dbReference>
<reference evidence="11 12" key="1">
    <citation type="submission" date="2023-08" db="EMBL/GenBank/DDBJ databases">
        <authorList>
            <person name="Palmer J.M."/>
        </authorList>
    </citation>
    <scope>NUCLEOTIDE SEQUENCE [LARGE SCALE GENOMIC DNA]</scope>
    <source>
        <strain evidence="11 12">TWF481</strain>
    </source>
</reference>
<comment type="catalytic activity">
    <reaction evidence="1">
        <text>Thiol-dependent hydrolysis of ester, thioester, amide, peptide and isopeptide bonds formed by the C-terminal Gly of ubiquitin (a 76-residue protein attached to proteins as an intracellular targeting signal).</text>
        <dbReference type="EC" id="3.4.19.12"/>
    </reaction>
</comment>
<dbReference type="GO" id="GO:0004843">
    <property type="term" value="F:cysteine-type deubiquitinase activity"/>
    <property type="evidence" value="ECO:0007669"/>
    <property type="project" value="UniProtKB-EC"/>
</dbReference>
<dbReference type="Pfam" id="PF12359">
    <property type="entry name" value="DUF3645"/>
    <property type="match status" value="1"/>
</dbReference>
<evidence type="ECO:0000313" key="11">
    <source>
        <dbReference type="EMBL" id="KAK6511638.1"/>
    </source>
</evidence>
<evidence type="ECO:0000256" key="5">
    <source>
        <dbReference type="ARBA" id="ARBA00022801"/>
    </source>
</evidence>
<evidence type="ECO:0000256" key="6">
    <source>
        <dbReference type="ARBA" id="ARBA00022807"/>
    </source>
</evidence>
<dbReference type="Pfam" id="PF20255">
    <property type="entry name" value="DUF6606"/>
    <property type="match status" value="1"/>
</dbReference>
<dbReference type="InterPro" id="IPR051346">
    <property type="entry name" value="OTU_Deubiquitinase"/>
</dbReference>
<name>A0AAV9WMX3_9PEZI</name>
<dbReference type="EC" id="3.4.19.12" evidence="2"/>
<keyword evidence="3" id="KW-0645">Protease</keyword>
<feature type="domain" description="DUF3638" evidence="8">
    <location>
        <begin position="2019"/>
        <end position="2239"/>
    </location>
</feature>
<evidence type="ECO:0000256" key="7">
    <source>
        <dbReference type="SAM" id="MobiDB-lite"/>
    </source>
</evidence>
<keyword evidence="6" id="KW-0788">Thiol protease</keyword>
<dbReference type="EMBL" id="JAVHJL010000001">
    <property type="protein sequence ID" value="KAK6511638.1"/>
    <property type="molecule type" value="Genomic_DNA"/>
</dbReference>
<dbReference type="InterPro" id="IPR022105">
    <property type="entry name" value="DUF3645"/>
</dbReference>
<evidence type="ECO:0000259" key="8">
    <source>
        <dbReference type="Pfam" id="PF12340"/>
    </source>
</evidence>
<sequence>MQDIEAQINRVGRQQRDLTTYRTMAPFNIDFLIQNIVLPPNLPQEEPENLQGENFRLLEFVAAVIKKCALGGFDDQNTDSGFVKAHDILGRMVDIHNPRHDLKIPLKAKILGLEPGGAFGLHVVGQNAGITFRRVEDSLRFETFEVSPLPAAPVNCKGRLKCTYPGATTTIPWDIVKSSTFSDRLVEFLDHMTSQEFTSETLSKTRKGGNEISETRSSPDPRYIVELFTGIMRGIGEEAAPRMITKSIRDEANWNNSYKPWRRSGMWLVIRVVLQTTLENQQYKFVMLEVIRALLNEAIVNEHESYAISCTSKKLARRCQKENVDRIPAALLGEITKTMEKCSDLLKNRWDETIAKSNQKVIWNSKLSTEGNIARNMAISLPKSRPWIKERLREYGNPQTTRNEALDPAESRRFLTSDYFPLLEGETEAQKAISLVDFEIWVQKHLETWTSRNRQSAAIKTLASKIQEYHKVAAKAYQDHNVLDVSRMVLTIMEMWVRLDKSVCSEQPLLKGYTPEIPEKILEPLLFVQESDMKRVLEVEKYIAGRYSAAELEVSIFCSRAKSDSFATRYYSTNTSLQNLKARIIEEATKDRAAKIRELKASNEKHAEISTRYKSMGCDYPHRGCTRCWLKREADNMTISAHEWPLPEDDTEAECVVFELQPPQDFTIWRETTYYIMIEVFSTDPKTKSKAQKSYRLGEWRELRQQNDGREISRITWASRDKPIVGVSHYRNAKIPAAQSDVIFKHSGKFRLYDSEESLWVESHHKTCTLKPLCKSIIAGSVYEKLSYAVNDVRHTPNETIARQFECPTSLTLREYDAFTTLRSGRHLQWYNIFMELHKRDLTLNKDPVYLLLLHAACHIGKATDCGDWRRDSHITLSEKAFSRELLRALETSLSVLRDSWEQVTALKVLVMLAQRLLSCGHESTRPKTLQFLKDAREVCDPWISSIKDKIESAEGEEKMNGLRQWLLKIAGIQYSTFDVDEAFFSEVFGTSADIANYLICQNIIYDNSLGVFRGLPPDLELLLERNRRFSVIVEPFIQKKLRSDGETILQSVIEGILPSRASGGIWNQVEAPANRWWVYQSHESRSEATTIIHLNILEGKLLVNGKPNGRLPTEYFAHKNYKALLGQTILDVVASGKFGISYETKGQYRGQKLYFHLQGEDLVIRKSDENGGPSPDNSSGRIAEFVPPDTFYGDIARTILKCGTQWLDLTRKEIIFYQRPEWWQDPESSVDWVLDLSPDGNDMMCRNGAYIMDINGDIHSAIASLFSPIETKDYIVATKTEGLPIDLLLPRYKLEFFLNNSNIIECRSLRGWTLDANQSIGTFIGLRNFIKLRLDDKTSIEESVLVPYGEIKAYESNSAARPPVAIEAPMDDRGYTIYRVDRILGRLVDDGTLRARYTRIYLHALCSGILPDPLTGRSGVEEALDGLRSAASFSFQTLQGTEASILKLIANLTPKRSFYPGHLRVMQQIDWRSLPIWVQNDNFYPLVSEIFKDWSSRQFLLDGSVEYEKPDRGSIDLLERARYHNSVFDCGDPEASNRIFHSNTYKLRNTPENRETGVCDLSKVIFEWSQGNDLDSNPASHFVDLPKLSGPDCSFAVTPRYNADVYEHDPVTNWDPETKRLLKSLATIAASGSFHDIVIPSYSFFQPNIGHYPTRDFIKGVFKESAVSFGSSQYSSSSCTAVARLPDDSYYDFERRRERAYEEESARQVEAAANEIMLQSTADNPQNPSSRYSLLSVRAAMERIRARFEICRQNRELSRYFKLLSERLGRFMVKANPVCDFDKATVSQSIAKANPADGTSYSMALTKLLSEREAPDLALFQLVRQDETTKSFFVSLAKHMDQIQTSTGESVEPIIDRLQTPSNPFSKKYGKDLKTSVAALKSSVPPAFFDSGFSQALMEGNILEGPEDYSGRGMLWYRDHSTECLKNLFVDLQSTLSPETSSERLLKLAGLWPTSTKLEILQQLCLKQRDELSCDWVSVIACFGEAITWVQRSKRMCKLASQKAVQEIEKEIHGFHGRDWDVNDFIDWLLFEIDSEMLVRPIQATIGLEMMREKKTGNAVMQLNMGEGKSAVIMPIVAAALADTTRLVRPIVLKPLSTQMFEILVQRLSGLCDRRIYFLPFNRDLKVEPTDVTKIQDLYKRCKENGDILLALPEHLLSFKLMGMEKLIQGKEPLANLLVKTQGWLNENARDILDESDEILQIRYQLIYTMGQQQPLEGDQDRWTVIQDLLDYLQEQARVWAAKNPTAVEVLESEELEDKYPMVRIIDQENGERMLHEIARKISMENIDKMPSVSSKIRLLSHELREKVYKFIAFRKVEDPSLQEIVLRECNHLKVQLLVLRGLLADGVLLFLLRDKRYRVDYGLDPKRSNLAVPYRAKDRPALKAEFGHPEVVLTLTHLTYYYGGLEDSQLESCFELLFKTDDPDLTYENWTMWTKQYKDIPASLSELRGLNLLDQDQLNDKIYPFFRYNKHVIDFFLSELIFPREAKGFPYKLSTSGWDIAQSKHHNVTGFSGTNDNRYLLPTSVTQLDLEQQLHTNALVLTNILREENDNVIKLHKDGNRLNADETLGEIVALHTPQSKPEIRVLLDVGAQILELTNRQVAQEWLKQEKSPDIHGAVFFGDNDDILVMRRDGKVEPFVSSSLSKQLDQALVYLDEAHTRGTDLKLPEGTRAAVTLGPNLPKDKFVQGCMRMRKLGKGHSLTFLASPDIYSQIQKTAGKSDTDGIGVSDVLLWTMQESCRQIQHGFAIWADQGFQYLKRRQGWDDFESSGDRTALGDALMEIESRPLIDMYGVNVASPESNDCIKNTPDGKEIVERLEEFSVKVTNSVRVQEEQEREVDHEVEEESNTERPEPAKAMEHRLAPELITLVKCGRFRQKSNFFKPPFSVFADTSSREYLEANIWAADSSEFVTNDFSQTVEKFSFKNINMDDYLRPVRWILQFDEDGKHYLIFISPYEANELMPDIRLSPFVRMHCYAPRVSRGMPNFEYFDICPVESLLPKSPGQSLDMRSRIRLNLFAGQLFFENEKYYQALCEYLGLEYGAKNSSGHGGNDGWVMNANLNGEKTLAFSQSPIPFLRAITRIRRKGQGFASTHLGGVVDSRVLSTNDF</sequence>
<feature type="domain" description="DUF6606" evidence="10">
    <location>
        <begin position="32"/>
        <end position="295"/>
    </location>
</feature>
<feature type="region of interest" description="Disordered" evidence="7">
    <location>
        <begin position="199"/>
        <end position="218"/>
    </location>
</feature>
<evidence type="ECO:0000256" key="4">
    <source>
        <dbReference type="ARBA" id="ARBA00022786"/>
    </source>
</evidence>
<dbReference type="InterPro" id="IPR046541">
    <property type="entry name" value="DUF6606"/>
</dbReference>
<feature type="domain" description="DUF3645" evidence="9">
    <location>
        <begin position="2366"/>
        <end position="2398"/>
    </location>
</feature>
<evidence type="ECO:0000256" key="3">
    <source>
        <dbReference type="ARBA" id="ARBA00022670"/>
    </source>
</evidence>
<dbReference type="PANTHER" id="PTHR13367">
    <property type="entry name" value="UBIQUITIN THIOESTERASE"/>
    <property type="match status" value="1"/>
</dbReference>
<dbReference type="Pfam" id="PF12340">
    <property type="entry name" value="DUF3638"/>
    <property type="match status" value="1"/>
</dbReference>
<gene>
    <name evidence="11" type="ORF">TWF481_000547</name>
</gene>
<dbReference type="Proteomes" id="UP001370758">
    <property type="component" value="Unassembled WGS sequence"/>
</dbReference>
<keyword evidence="12" id="KW-1185">Reference proteome</keyword>